<reference evidence="1" key="1">
    <citation type="submission" date="2023-07" db="EMBL/GenBank/DDBJ databases">
        <title>Genome content predicts the carbon catabolic preferences of heterotrophic bacteria.</title>
        <authorList>
            <person name="Gralka M."/>
        </authorList>
    </citation>
    <scope>NUCLEOTIDE SEQUENCE</scope>
    <source>
        <strain evidence="1">5G01</strain>
    </source>
</reference>
<accession>A0ABT9EPW8</accession>
<comment type="caution">
    <text evidence="1">The sequence shown here is derived from an EMBL/GenBank/DDBJ whole genome shotgun (WGS) entry which is preliminary data.</text>
</comment>
<dbReference type="RefSeq" id="WP_305449991.1">
    <property type="nucleotide sequence ID" value="NZ_JAUYVO010000001.1"/>
</dbReference>
<gene>
    <name evidence="1" type="ORF">Q8W30_00925</name>
</gene>
<dbReference type="Proteomes" id="UP001177341">
    <property type="component" value="Unassembled WGS sequence"/>
</dbReference>
<organism evidence="1 2">
    <name type="scientific">Neptunomonas phycophila</name>
    <dbReference type="NCBI Taxonomy" id="1572645"/>
    <lineage>
        <taxon>Bacteria</taxon>
        <taxon>Pseudomonadati</taxon>
        <taxon>Pseudomonadota</taxon>
        <taxon>Gammaproteobacteria</taxon>
        <taxon>Oceanospirillales</taxon>
        <taxon>Oceanospirillaceae</taxon>
        <taxon>Neptunomonas</taxon>
    </lineage>
</organism>
<evidence type="ECO:0000313" key="2">
    <source>
        <dbReference type="Proteomes" id="UP001177341"/>
    </source>
</evidence>
<keyword evidence="2" id="KW-1185">Reference proteome</keyword>
<name>A0ABT9EPW8_9GAMM</name>
<sequence>MSVEIPEEKKLTVICRVEAGCLGPEGDKLVARFCGFALDNFERTLPAHIAIKVLPRMDKMLPELDYQVMGRTLSREQSTKYLQLFDDDADQLEERLNAQLIELINQYLGR</sequence>
<evidence type="ECO:0000313" key="1">
    <source>
        <dbReference type="EMBL" id="MDP2521118.1"/>
    </source>
</evidence>
<dbReference type="EMBL" id="JAUYVO010000001">
    <property type="protein sequence ID" value="MDP2521118.1"/>
    <property type="molecule type" value="Genomic_DNA"/>
</dbReference>
<proteinExistence type="predicted"/>
<protein>
    <submittedName>
        <fullName evidence="1">Uncharacterized protein</fullName>
    </submittedName>
</protein>